<feature type="region of interest" description="Disordered" evidence="1">
    <location>
        <begin position="409"/>
        <end position="429"/>
    </location>
</feature>
<evidence type="ECO:0000313" key="3">
    <source>
        <dbReference type="EMBL" id="OCB84159.1"/>
    </source>
</evidence>
<feature type="compositionally biased region" description="Low complexity" evidence="1">
    <location>
        <begin position="478"/>
        <end position="518"/>
    </location>
</feature>
<dbReference type="SUPFAM" id="SSF56112">
    <property type="entry name" value="Protein kinase-like (PK-like)"/>
    <property type="match status" value="1"/>
</dbReference>
<protein>
    <submittedName>
        <fullName evidence="3">Kinase-like protein</fullName>
    </submittedName>
</protein>
<dbReference type="Proteomes" id="UP000757232">
    <property type="component" value="Unassembled WGS sequence"/>
</dbReference>
<keyword evidence="3" id="KW-0418">Kinase</keyword>
<sequence length="1302" mass="141556">MIPLSPTRESSFFDEPPSYARSTDSRSSIPSPQYSPSPRASELIIRSGSEATCLSLENYAYRSKHITVNLGPKIWGTSIPIYGNNASVDGTLSLSGDLRGVTAMYIKLEGTVTNTYTERGLITGSSSVDILETCCSFATLAPDEWSEGRPFSITFPATVVGKRNPLPPSAIIYHPGVTCAVRYRVKVKLFRKGLRRNESVKIPLLYLPRTFAKAPLLSHIPNIPSDPNQLMSCNYAQGVYSVPLRGSSKRLSIDNAPSIILTLPSTLSFASYDSIPLSLSVHPAQNAAITKLLLSAAKIQLIKRSRTWSNGGRSNSKYESLLAVAEAVGADEGQANANIVSYELRTARPAAQKSWTVDGVAEQQYYIRATINPPSAMVAHMPTYECEQLVEITTDAFETHEREIVELGGTPTPAIGTLGARSPCSRPEVNDRSTLIDEIRVYPHAHHARISWTQTATMLAAATSFFARTNISTNYNIGSQSSSSPLPGFGSGSRSSTPGPQASGSTSASSAALPTPQLTPTFHVGPWRVQPATHKVTGKRVSVWTFDKRAPDTDRLSASAKEKIIENLKTEASALGKLRHPNILEMVEPVEETRAEVIFATEPLLSSLHLSIPGSRASPLVELDEIEIQKGVLQLCKGLSFLHSSARRIHSNINPENVLINSSGDWKLGGLGHTIQLSGADGSPADQRSPLFDNYLPSYVQRSFDYLAPEYVLDEQLVTESDMYSLGCLIYAVHNKGSPPFRNHNSPASLRDNLSRGFRNLERADSELRELLSSLITRHALHRPTPATLPSHPFFSSLSISTLSFLERSTFASKTREEKITFMKGLTGVLDKFSEGLKTRKILPSLLEEMKDTHLLPYILPNVFAISKSLSPTQFASVVLPSLKPLFALKEPPQNMITLLDNLSLLQSKTDKAMFREHVLPLVYNALESDHTIVQERALKVVPNLCETIDYAEVQGVLFPRVALVFTKTRILSVKVATLETFLAMVKTLDQLSLTQKLVPLLSRIRTKEPAVMLATLAVQEAMGYKVDREAVATLVLPQLWTMSMGPLLNVSQFQRFMAVIKKLGDRVEREHLQFLKDSQRIEDKSGTETGLGSVGGSANGIDFASLVAGASTSTVKPDAIVENGKSWDDDVWGSLLNDSPQVQSPSATSTTFQAQKPSTSPSLQGIPPPLTSPSSLSRSPMGTTSRTPSSAFGTPAMSQSKQSPVLSMSTPPLSQQTFPNYNVPTMSTGHTVPIQPSKPNYNVTLPLAATFPSTSSPSLVTSPPSLSMNSILAPSTPSQPWNAAAAKKPTKDDWGDFDPLK</sequence>
<feature type="region of interest" description="Disordered" evidence="1">
    <location>
        <begin position="477"/>
        <end position="526"/>
    </location>
</feature>
<dbReference type="Gene3D" id="3.30.200.20">
    <property type="entry name" value="Phosphorylase Kinase, domain 1"/>
    <property type="match status" value="1"/>
</dbReference>
<name>A0A9Q5HQP1_SANBA</name>
<dbReference type="GO" id="GO:0005524">
    <property type="term" value="F:ATP binding"/>
    <property type="evidence" value="ECO:0007669"/>
    <property type="project" value="InterPro"/>
</dbReference>
<proteinExistence type="predicted"/>
<dbReference type="Gene3D" id="1.25.10.10">
    <property type="entry name" value="Leucine-rich Repeat Variant"/>
    <property type="match status" value="1"/>
</dbReference>
<dbReference type="Gene3D" id="1.10.510.10">
    <property type="entry name" value="Transferase(Phosphotransferase) domain 1"/>
    <property type="match status" value="1"/>
</dbReference>
<feature type="compositionally biased region" description="Basic and acidic residues" evidence="1">
    <location>
        <begin position="1290"/>
        <end position="1302"/>
    </location>
</feature>
<gene>
    <name evidence="3" type="ORF">A7U60_g8835</name>
</gene>
<feature type="region of interest" description="Disordered" evidence="1">
    <location>
        <begin position="1"/>
        <end position="40"/>
    </location>
</feature>
<dbReference type="PANTHER" id="PTHR12984">
    <property type="entry name" value="SCY1-RELATED S/T PROTEIN KINASE-LIKE"/>
    <property type="match status" value="1"/>
</dbReference>
<feature type="compositionally biased region" description="Low complexity" evidence="1">
    <location>
        <begin position="25"/>
        <end position="38"/>
    </location>
</feature>
<feature type="compositionally biased region" description="Polar residues" evidence="1">
    <location>
        <begin position="1137"/>
        <end position="1164"/>
    </location>
</feature>
<dbReference type="GO" id="GO:0004672">
    <property type="term" value="F:protein kinase activity"/>
    <property type="evidence" value="ECO:0007669"/>
    <property type="project" value="InterPro"/>
</dbReference>
<keyword evidence="4" id="KW-1185">Reference proteome</keyword>
<dbReference type="InterPro" id="IPR011989">
    <property type="entry name" value="ARM-like"/>
</dbReference>
<feature type="domain" description="Protein kinase" evidence="2">
    <location>
        <begin position="483"/>
        <end position="795"/>
    </location>
</feature>
<dbReference type="Pfam" id="PF00069">
    <property type="entry name" value="Pkinase"/>
    <property type="match status" value="1"/>
</dbReference>
<keyword evidence="3" id="KW-0808">Transferase</keyword>
<dbReference type="PROSITE" id="PS50011">
    <property type="entry name" value="PROTEIN_KINASE_DOM"/>
    <property type="match status" value="1"/>
</dbReference>
<comment type="caution">
    <text evidence="3">The sequence shown here is derived from an EMBL/GenBank/DDBJ whole genome shotgun (WGS) entry which is preliminary data.</text>
</comment>
<dbReference type="EMBL" id="LNZH02000216">
    <property type="protein sequence ID" value="OCB84159.1"/>
    <property type="molecule type" value="Genomic_DNA"/>
</dbReference>
<evidence type="ECO:0000313" key="4">
    <source>
        <dbReference type="Proteomes" id="UP000757232"/>
    </source>
</evidence>
<reference evidence="3" key="1">
    <citation type="submission" date="2016-06" db="EMBL/GenBank/DDBJ databases">
        <title>Draft Genome sequence of the fungus Inonotus baumii.</title>
        <authorList>
            <person name="Zhu H."/>
            <person name="Lin W."/>
        </authorList>
    </citation>
    <scope>NUCLEOTIDE SEQUENCE</scope>
    <source>
        <strain evidence="3">821</strain>
    </source>
</reference>
<feature type="compositionally biased region" description="Polar residues" evidence="1">
    <location>
        <begin position="1271"/>
        <end position="1282"/>
    </location>
</feature>
<dbReference type="InterPro" id="IPR051177">
    <property type="entry name" value="CIK-Related_Protein"/>
</dbReference>
<dbReference type="PANTHER" id="PTHR12984:SF6">
    <property type="entry name" value="SCY1-LIKE PROTEIN 2"/>
    <property type="match status" value="1"/>
</dbReference>
<dbReference type="OrthoDB" id="79687at2759"/>
<dbReference type="SUPFAM" id="SSF48371">
    <property type="entry name" value="ARM repeat"/>
    <property type="match status" value="1"/>
</dbReference>
<organism evidence="3 4">
    <name type="scientific">Sanghuangporus baumii</name>
    <name type="common">Phellinus baumii</name>
    <dbReference type="NCBI Taxonomy" id="108892"/>
    <lineage>
        <taxon>Eukaryota</taxon>
        <taxon>Fungi</taxon>
        <taxon>Dikarya</taxon>
        <taxon>Basidiomycota</taxon>
        <taxon>Agaricomycotina</taxon>
        <taxon>Agaricomycetes</taxon>
        <taxon>Hymenochaetales</taxon>
        <taxon>Hymenochaetaceae</taxon>
        <taxon>Sanghuangporus</taxon>
    </lineage>
</organism>
<dbReference type="InterPro" id="IPR016024">
    <property type="entry name" value="ARM-type_fold"/>
</dbReference>
<dbReference type="InterPro" id="IPR011009">
    <property type="entry name" value="Kinase-like_dom_sf"/>
</dbReference>
<feature type="region of interest" description="Disordered" evidence="1">
    <location>
        <begin position="1271"/>
        <end position="1302"/>
    </location>
</feature>
<dbReference type="InterPro" id="IPR000719">
    <property type="entry name" value="Prot_kinase_dom"/>
</dbReference>
<evidence type="ECO:0000259" key="2">
    <source>
        <dbReference type="PROSITE" id="PS50011"/>
    </source>
</evidence>
<feature type="compositionally biased region" description="Polar residues" evidence="1">
    <location>
        <begin position="1182"/>
        <end position="1213"/>
    </location>
</feature>
<accession>A0A9Q5HQP1</accession>
<feature type="region of interest" description="Disordered" evidence="1">
    <location>
        <begin position="1132"/>
        <end position="1213"/>
    </location>
</feature>
<evidence type="ECO:0000256" key="1">
    <source>
        <dbReference type="SAM" id="MobiDB-lite"/>
    </source>
</evidence>
<dbReference type="CDD" id="cd14011">
    <property type="entry name" value="PK_SCY1_like"/>
    <property type="match status" value="1"/>
</dbReference>